<evidence type="ECO:0000313" key="3">
    <source>
        <dbReference type="Proteomes" id="UP001279410"/>
    </source>
</evidence>
<name>A0AAD3M543_LATJO</name>
<accession>A0AAD3M543</accession>
<proteinExistence type="predicted"/>
<evidence type="ECO:0000313" key="2">
    <source>
        <dbReference type="EMBL" id="GLD47134.1"/>
    </source>
</evidence>
<dbReference type="EMBL" id="BRZM01000003">
    <property type="protein sequence ID" value="GLD47134.1"/>
    <property type="molecule type" value="Genomic_DNA"/>
</dbReference>
<protein>
    <submittedName>
        <fullName evidence="2">Heat shock protein beta-1</fullName>
    </submittedName>
</protein>
<evidence type="ECO:0000256" key="1">
    <source>
        <dbReference type="SAM" id="MobiDB-lite"/>
    </source>
</evidence>
<reference evidence="2" key="1">
    <citation type="submission" date="2022-08" db="EMBL/GenBank/DDBJ databases">
        <title>Genome sequencing of akame (Lates japonicus).</title>
        <authorList>
            <person name="Hashiguchi Y."/>
            <person name="Takahashi H."/>
        </authorList>
    </citation>
    <scope>NUCLEOTIDE SEQUENCE</scope>
    <source>
        <strain evidence="2">Kochi</strain>
    </source>
</reference>
<keyword evidence="3" id="KW-1185">Reference proteome</keyword>
<dbReference type="AlphaFoldDB" id="A0AAD3M543"/>
<gene>
    <name evidence="2" type="ORF">AKAME5_000136500</name>
</gene>
<comment type="caution">
    <text evidence="2">The sequence shown here is derived from an EMBL/GenBank/DDBJ whole genome shotgun (WGS) entry which is preliminary data.</text>
</comment>
<organism evidence="2 3">
    <name type="scientific">Lates japonicus</name>
    <name type="common">Japanese lates</name>
    <dbReference type="NCBI Taxonomy" id="270547"/>
    <lineage>
        <taxon>Eukaryota</taxon>
        <taxon>Metazoa</taxon>
        <taxon>Chordata</taxon>
        <taxon>Craniata</taxon>
        <taxon>Vertebrata</taxon>
        <taxon>Euteleostomi</taxon>
        <taxon>Actinopterygii</taxon>
        <taxon>Neopterygii</taxon>
        <taxon>Teleostei</taxon>
        <taxon>Neoteleostei</taxon>
        <taxon>Acanthomorphata</taxon>
        <taxon>Carangaria</taxon>
        <taxon>Carangaria incertae sedis</taxon>
        <taxon>Centropomidae</taxon>
        <taxon>Lates</taxon>
    </lineage>
</organism>
<keyword evidence="2" id="KW-0346">Stress response</keyword>
<dbReference type="Proteomes" id="UP001279410">
    <property type="component" value="Unassembled WGS sequence"/>
</dbReference>
<sequence length="137" mass="15492">MCAAGPADFPNSSGSLGRLERGGGVTHSMREAASSPHNKYLCRLTTQQPRTERHILSPCSVTPSWDPFRDWHQSSRDLRLYWHARRGRRLHHLSTHWPGYPRPSILTPEMTGMIPTPPWCTLSRVMAQQGSCPVPPR</sequence>
<feature type="region of interest" description="Disordered" evidence="1">
    <location>
        <begin position="1"/>
        <end position="32"/>
    </location>
</feature>